<dbReference type="GO" id="GO:0061025">
    <property type="term" value="P:membrane fusion"/>
    <property type="evidence" value="ECO:0007669"/>
    <property type="project" value="TreeGrafter"/>
</dbReference>
<dbReference type="SUPFAM" id="SSF56204">
    <property type="entry name" value="Hect, E3 ligase catalytic domain"/>
    <property type="match status" value="1"/>
</dbReference>
<evidence type="ECO:0000256" key="20">
    <source>
        <dbReference type="PROSITE-ProRule" id="PRU00104"/>
    </source>
</evidence>
<dbReference type="OMA" id="QDHQDAT"/>
<evidence type="ECO:0000256" key="12">
    <source>
        <dbReference type="ARBA" id="ARBA00023043"/>
    </source>
</evidence>
<dbReference type="GO" id="GO:0005783">
    <property type="term" value="C:endoplasmic reticulum"/>
    <property type="evidence" value="ECO:0007669"/>
    <property type="project" value="UniProtKB-SubCell"/>
</dbReference>
<keyword evidence="11" id="KW-0333">Golgi apparatus</keyword>
<keyword evidence="14" id="KW-0131">Cell cycle</keyword>
<dbReference type="SMART" id="SM00248">
    <property type="entry name" value="ANK"/>
    <property type="match status" value="6"/>
</dbReference>
<dbReference type="PROSITE" id="PS50088">
    <property type="entry name" value="ANK_REPEAT"/>
    <property type="match status" value="5"/>
</dbReference>
<feature type="region of interest" description="Disordered" evidence="21">
    <location>
        <begin position="365"/>
        <end position="385"/>
    </location>
</feature>
<dbReference type="InterPro" id="IPR036770">
    <property type="entry name" value="Ankyrin_rpt-contain_sf"/>
</dbReference>
<evidence type="ECO:0000256" key="17">
    <source>
        <dbReference type="ARBA" id="ARBA00041409"/>
    </source>
</evidence>
<evidence type="ECO:0000256" key="1">
    <source>
        <dbReference type="ARBA" id="ARBA00000885"/>
    </source>
</evidence>
<evidence type="ECO:0000256" key="18">
    <source>
        <dbReference type="ARBA" id="ARBA00042378"/>
    </source>
</evidence>
<dbReference type="GO" id="GO:0032580">
    <property type="term" value="C:Golgi cisterna membrane"/>
    <property type="evidence" value="ECO:0007669"/>
    <property type="project" value="UniProtKB-SubCell"/>
</dbReference>
<dbReference type="EC" id="2.3.2.26" evidence="5"/>
<sequence>MWSPKHQLMRLSRSLRIGRSVELPRDPASAIHILLPMVFGNQHKSLSELLENSPFDVNHPIGRSNRTLLHIAANCGQLECVACLLKHGADPNAIDIAGCCAIHLASKNGKKRCMEKLLEFGADPDVADIDGVTSLHWIAVSGRLELLSVILHHTSHIQVEDKQGHTPLHAAARNGHDNVIESLIKSGADPNYRNSNGLTPLHSACINGQRQAVAALLSHNAVMTSDNEGQTPLDLCIEGGYGVAIELLVKKYPKMLTTFVNNAVNKHNWKIEKVQSTVEHFSTKPLGHEVSTKLAEISVDLGFQLLSLSSTCKENGASLLRSITLLLSSLSTNSDREFFFNLFEPLWKALEEWILLLGNEQSPKKQLPTENLVDSPSTQNKSSNNLILEEENQSKLELAETVSQKNQSLTKSSQVDVPEPPRNPNMISDMSGRISVLIEVFWRCVSAQDGTVGTPHRFYDFIVRHVDVINRIINYNPKVIFKNFSFLLHDPKLMAYFFATVTSQPFADRYEWFYSCLYENRPHGGQSHLFQVRREKVFEDSCQEFGKISAENLKGNFMVQFTNEEGMGNGVLREWFSVLSNEILNPEYGLFVPSFDGCSFQPNSRSSINPDHLSYFEFAGKILSVALYHKHLINASLTSSFYKHLLGRKISYEDVESIDPEYATNLQWILDNDISDIGLNLNFTVETDVFGRMEEIELTPGGSRLSVTEENKQEYVQLVTELKMTSAIQRQLDSFIRGFNSIIPSYLIRIFTPEEMDLMLTGCREIDVEIWKSITEYSGCYNPTHQVIQWFWECVERMQNDDRSLLLHFSTGRSRLPAPNVIFSNKFMITSIPPSDLLPSASTCMSLLKLPEYDSYETLETKLLTAIRCGSLGYTQT</sequence>
<reference evidence="23" key="2">
    <citation type="submission" date="2025-08" db="UniProtKB">
        <authorList>
            <consortium name="Ensembl"/>
        </authorList>
    </citation>
    <scope>IDENTIFICATION</scope>
</reference>
<dbReference type="GO" id="GO:0000209">
    <property type="term" value="P:protein polyubiquitination"/>
    <property type="evidence" value="ECO:0007669"/>
    <property type="project" value="TreeGrafter"/>
</dbReference>
<dbReference type="Pfam" id="PF00632">
    <property type="entry name" value="HECT"/>
    <property type="match status" value="1"/>
</dbReference>
<comment type="pathway">
    <text evidence="4">Protein modification; protein ubiquitination.</text>
</comment>
<feature type="repeat" description="ANK" evidence="19">
    <location>
        <begin position="130"/>
        <end position="162"/>
    </location>
</feature>
<protein>
    <recommendedName>
        <fullName evidence="16">E3 ubiquitin-protein ligase HACE1</fullName>
        <ecNumber evidence="5">2.3.2.26</ecNumber>
    </recommendedName>
    <alternativeName>
        <fullName evidence="18">HECT domain and ankyrin repeat-containing E3 ubiquitin-protein ligase 1</fullName>
    </alternativeName>
    <alternativeName>
        <fullName evidence="17">HECT-type E3 ubiquitin transferase HACE1</fullName>
    </alternativeName>
</protein>
<dbReference type="Gene3D" id="3.30.2410.10">
    <property type="entry name" value="Hect, E3 ligase catalytic domain"/>
    <property type="match status" value="1"/>
</dbReference>
<feature type="active site" description="Glycyl thioester intermediate" evidence="20">
    <location>
        <position position="844"/>
    </location>
</feature>
<dbReference type="GO" id="GO:0006511">
    <property type="term" value="P:ubiquitin-dependent protein catabolic process"/>
    <property type="evidence" value="ECO:0007669"/>
    <property type="project" value="TreeGrafter"/>
</dbReference>
<dbReference type="STRING" id="51511.ENSCSAVP00000014988"/>
<reference evidence="23" key="3">
    <citation type="submission" date="2025-09" db="UniProtKB">
        <authorList>
            <consortium name="Ensembl"/>
        </authorList>
    </citation>
    <scope>IDENTIFICATION</scope>
</reference>
<dbReference type="AlphaFoldDB" id="H2ZBM3"/>
<feature type="repeat" description="ANK" evidence="19">
    <location>
        <begin position="163"/>
        <end position="195"/>
    </location>
</feature>
<dbReference type="Gene3D" id="3.30.2160.10">
    <property type="entry name" value="Hect, E3 ligase catalytic domain"/>
    <property type="match status" value="1"/>
</dbReference>
<evidence type="ECO:0000256" key="14">
    <source>
        <dbReference type="ARBA" id="ARBA00023306"/>
    </source>
</evidence>
<dbReference type="Gene3D" id="3.90.1750.10">
    <property type="entry name" value="Hect, E3 ligase catalytic domains"/>
    <property type="match status" value="1"/>
</dbReference>
<comment type="catalytic activity">
    <reaction evidence="1">
        <text>S-ubiquitinyl-[E2 ubiquitin-conjugating enzyme]-L-cysteine + [acceptor protein]-L-lysine = [E2 ubiquitin-conjugating enzyme]-L-cysteine + N(6)-ubiquitinyl-[acceptor protein]-L-lysine.</text>
        <dbReference type="EC" id="2.3.2.26"/>
    </reaction>
</comment>
<evidence type="ECO:0000256" key="8">
    <source>
        <dbReference type="ARBA" id="ARBA00022737"/>
    </source>
</evidence>
<comment type="subcellular location">
    <subcellularLocation>
        <location evidence="3">Cytoplasm</location>
    </subcellularLocation>
    <subcellularLocation>
        <location evidence="2">Endoplasmic reticulum</location>
    </subcellularLocation>
    <subcellularLocation>
        <location evidence="15">Golgi apparatus</location>
        <location evidence="15">Golgi stack membrane</location>
    </subcellularLocation>
</comment>
<keyword evidence="13" id="KW-0472">Membrane</keyword>
<keyword evidence="12 19" id="KW-0040">ANK repeat</keyword>
<proteinExistence type="predicted"/>
<dbReference type="PROSITE" id="PS50237">
    <property type="entry name" value="HECT"/>
    <property type="match status" value="1"/>
</dbReference>
<organism evidence="23 24">
    <name type="scientific">Ciona savignyi</name>
    <name type="common">Pacific transparent sea squirt</name>
    <dbReference type="NCBI Taxonomy" id="51511"/>
    <lineage>
        <taxon>Eukaryota</taxon>
        <taxon>Metazoa</taxon>
        <taxon>Chordata</taxon>
        <taxon>Tunicata</taxon>
        <taxon>Ascidiacea</taxon>
        <taxon>Phlebobranchia</taxon>
        <taxon>Cionidae</taxon>
        <taxon>Ciona</taxon>
    </lineage>
</organism>
<evidence type="ECO:0000256" key="19">
    <source>
        <dbReference type="PROSITE-ProRule" id="PRU00023"/>
    </source>
</evidence>
<keyword evidence="7" id="KW-0808">Transferase</keyword>
<keyword evidence="6" id="KW-0963">Cytoplasm</keyword>
<dbReference type="GO" id="GO:0000139">
    <property type="term" value="C:Golgi membrane"/>
    <property type="evidence" value="ECO:0007669"/>
    <property type="project" value="TreeGrafter"/>
</dbReference>
<dbReference type="PANTHER" id="PTHR11254">
    <property type="entry name" value="HECT DOMAIN UBIQUITIN-PROTEIN LIGASE"/>
    <property type="match status" value="1"/>
</dbReference>
<evidence type="ECO:0000256" key="21">
    <source>
        <dbReference type="SAM" id="MobiDB-lite"/>
    </source>
</evidence>
<evidence type="ECO:0000313" key="23">
    <source>
        <dbReference type="Ensembl" id="ENSCSAVP00000014988.1"/>
    </source>
</evidence>
<evidence type="ECO:0000256" key="11">
    <source>
        <dbReference type="ARBA" id="ARBA00023034"/>
    </source>
</evidence>
<dbReference type="InterPro" id="IPR035983">
    <property type="entry name" value="Hect_E3_ubiquitin_ligase"/>
</dbReference>
<dbReference type="GO" id="GO:0061630">
    <property type="term" value="F:ubiquitin protein ligase activity"/>
    <property type="evidence" value="ECO:0007669"/>
    <property type="project" value="UniProtKB-EC"/>
</dbReference>
<evidence type="ECO:0000259" key="22">
    <source>
        <dbReference type="PROSITE" id="PS50237"/>
    </source>
</evidence>
<dbReference type="Pfam" id="PF00023">
    <property type="entry name" value="Ank"/>
    <property type="match status" value="2"/>
</dbReference>
<evidence type="ECO:0000313" key="24">
    <source>
        <dbReference type="Proteomes" id="UP000007875"/>
    </source>
</evidence>
<dbReference type="FunFam" id="3.30.2160.10:FF:000001">
    <property type="entry name" value="E3 ubiquitin-protein ligase NEDD4-like"/>
    <property type="match status" value="1"/>
</dbReference>
<dbReference type="FunCoup" id="H2ZBM3">
    <property type="interactions" value="33"/>
</dbReference>
<dbReference type="GeneTree" id="ENSGT00940000155839"/>
<dbReference type="InterPro" id="IPR050409">
    <property type="entry name" value="E3_ubiq-protein_ligase"/>
</dbReference>
<evidence type="ECO:0000256" key="4">
    <source>
        <dbReference type="ARBA" id="ARBA00004906"/>
    </source>
</evidence>
<dbReference type="InterPro" id="IPR000569">
    <property type="entry name" value="HECT_dom"/>
</dbReference>
<evidence type="ECO:0000256" key="7">
    <source>
        <dbReference type="ARBA" id="ARBA00022679"/>
    </source>
</evidence>
<feature type="compositionally biased region" description="Polar residues" evidence="21">
    <location>
        <begin position="368"/>
        <end position="385"/>
    </location>
</feature>
<name>H2ZBM3_CIOSA</name>
<dbReference type="GO" id="GO:0007030">
    <property type="term" value="P:Golgi organization"/>
    <property type="evidence" value="ECO:0007669"/>
    <property type="project" value="TreeGrafter"/>
</dbReference>
<dbReference type="InParanoid" id="H2ZBM3"/>
<keyword evidence="8" id="KW-0677">Repeat</keyword>
<feature type="compositionally biased region" description="Polar residues" evidence="21">
    <location>
        <begin position="402"/>
        <end position="415"/>
    </location>
</feature>
<feature type="region of interest" description="Disordered" evidence="21">
    <location>
        <begin position="402"/>
        <end position="424"/>
    </location>
</feature>
<keyword evidence="9 20" id="KW-0833">Ubl conjugation pathway</keyword>
<evidence type="ECO:0000256" key="2">
    <source>
        <dbReference type="ARBA" id="ARBA00004240"/>
    </source>
</evidence>
<evidence type="ECO:0000256" key="15">
    <source>
        <dbReference type="ARBA" id="ARBA00037859"/>
    </source>
</evidence>
<dbReference type="CDD" id="cd00078">
    <property type="entry name" value="HECTc"/>
    <property type="match status" value="1"/>
</dbReference>
<reference evidence="24" key="1">
    <citation type="submission" date="2003-08" db="EMBL/GenBank/DDBJ databases">
        <authorList>
            <person name="Birren B."/>
            <person name="Nusbaum C."/>
            <person name="Abebe A."/>
            <person name="Abouelleil A."/>
            <person name="Adekoya E."/>
            <person name="Ait-zahra M."/>
            <person name="Allen N."/>
            <person name="Allen T."/>
            <person name="An P."/>
            <person name="Anderson M."/>
            <person name="Anderson S."/>
            <person name="Arachchi H."/>
            <person name="Armbruster J."/>
            <person name="Bachantsang P."/>
            <person name="Baldwin J."/>
            <person name="Barry A."/>
            <person name="Bayul T."/>
            <person name="Blitshsteyn B."/>
            <person name="Bloom T."/>
            <person name="Blye J."/>
            <person name="Boguslavskiy L."/>
            <person name="Borowsky M."/>
            <person name="Boukhgalter B."/>
            <person name="Brunache A."/>
            <person name="Butler J."/>
            <person name="Calixte N."/>
            <person name="Calvo S."/>
            <person name="Camarata J."/>
            <person name="Campo K."/>
            <person name="Chang J."/>
            <person name="Cheshatsang Y."/>
            <person name="Citroen M."/>
            <person name="Collymore A."/>
            <person name="Considine T."/>
            <person name="Cook A."/>
            <person name="Cooke P."/>
            <person name="Corum B."/>
            <person name="Cuomo C."/>
            <person name="David R."/>
            <person name="Dawoe T."/>
            <person name="Degray S."/>
            <person name="Dodge S."/>
            <person name="Dooley K."/>
            <person name="Dorje P."/>
            <person name="Dorjee K."/>
            <person name="Dorris L."/>
            <person name="Duffey N."/>
            <person name="Dupes A."/>
            <person name="Elkins T."/>
            <person name="Engels R."/>
            <person name="Erickson J."/>
            <person name="Farina A."/>
            <person name="Faro S."/>
            <person name="Ferreira P."/>
            <person name="Fischer H."/>
            <person name="Fitzgerald M."/>
            <person name="Foley K."/>
            <person name="Gage D."/>
            <person name="Galagan J."/>
            <person name="Gearin G."/>
            <person name="Gnerre S."/>
            <person name="Gnirke A."/>
            <person name="Goyette A."/>
            <person name="Graham J."/>
            <person name="Grandbois E."/>
            <person name="Gyaltsen K."/>
            <person name="Hafez N."/>
            <person name="Hagopian D."/>
            <person name="Hagos B."/>
            <person name="Hall J."/>
            <person name="Hatcher B."/>
            <person name="Heller A."/>
            <person name="Higgins H."/>
            <person name="Honan T."/>
            <person name="Horn A."/>
            <person name="Houde N."/>
            <person name="Hughes L."/>
            <person name="Hulme W."/>
            <person name="Husby E."/>
            <person name="Iliev I."/>
            <person name="Jaffe D."/>
            <person name="Jones C."/>
            <person name="Kamal M."/>
            <person name="Kamat A."/>
            <person name="Kamvysselis M."/>
            <person name="Karlsson E."/>
            <person name="Kells C."/>
            <person name="Kieu A."/>
            <person name="Kisner P."/>
            <person name="Kodira C."/>
            <person name="Kulbokas E."/>
            <person name="Labutti K."/>
            <person name="Lama D."/>
            <person name="Landers T."/>
            <person name="Leger J."/>
            <person name="Levine S."/>
            <person name="Lewis D."/>
            <person name="Lewis T."/>
            <person name="Lindblad-toh K."/>
            <person name="Liu X."/>
            <person name="Lokyitsang T."/>
            <person name="Lokyitsang Y."/>
            <person name="Lucien O."/>
            <person name="Lui A."/>
            <person name="Ma L.J."/>
            <person name="Mabbitt R."/>
            <person name="Macdonald J."/>
            <person name="Maclean C."/>
            <person name="Major J."/>
            <person name="Manning J."/>
            <person name="Marabella R."/>
            <person name="Maru K."/>
            <person name="Matthews C."/>
            <person name="Mauceli E."/>
            <person name="Mccarthy M."/>
            <person name="Mcdonough S."/>
            <person name="Mcghee T."/>
            <person name="Meldrim J."/>
            <person name="Meneus L."/>
            <person name="Mesirov J."/>
            <person name="Mihalev A."/>
            <person name="Mihova T."/>
            <person name="Mikkelsen T."/>
            <person name="Mlenga V."/>
            <person name="Moru K."/>
            <person name="Mozes J."/>
            <person name="Mulrain L."/>
            <person name="Munson G."/>
            <person name="Naylor J."/>
            <person name="Newes C."/>
            <person name="Nguyen C."/>
            <person name="Nguyen N."/>
            <person name="Nguyen T."/>
            <person name="Nicol R."/>
            <person name="Nielsen C."/>
            <person name="Nizzari M."/>
            <person name="Norbu C."/>
            <person name="Norbu N."/>
            <person name="O'donnell P."/>
            <person name="Okoawo O."/>
            <person name="O'leary S."/>
            <person name="Omotosho B."/>
            <person name="O'neill K."/>
            <person name="Osman S."/>
            <person name="Parker S."/>
            <person name="Perrin D."/>
            <person name="Phunkhang P."/>
            <person name="Piqani B."/>
            <person name="Purcell S."/>
            <person name="Rachupka T."/>
            <person name="Ramasamy U."/>
            <person name="Rameau R."/>
            <person name="Ray V."/>
            <person name="Raymond C."/>
            <person name="Retta R."/>
            <person name="Richardson S."/>
            <person name="Rise C."/>
            <person name="Rodriguez J."/>
            <person name="Rogers J."/>
            <person name="Rogov P."/>
            <person name="Rutman M."/>
            <person name="Schupbach R."/>
            <person name="Seaman C."/>
            <person name="Settipalli S."/>
            <person name="Sharpe T."/>
            <person name="Sheridan J."/>
            <person name="Sherpa N."/>
            <person name="Shi J."/>
            <person name="Smirnov S."/>
            <person name="Smith C."/>
            <person name="Sougnez C."/>
            <person name="Spencer B."/>
            <person name="Stalker J."/>
            <person name="Stange-thomann N."/>
            <person name="Stavropoulos S."/>
            <person name="Stetson K."/>
            <person name="Stone C."/>
            <person name="Stone S."/>
            <person name="Stubbs M."/>
            <person name="Talamas J."/>
            <person name="Tchuinga P."/>
            <person name="Tenzing P."/>
            <person name="Tesfaye S."/>
            <person name="Theodore J."/>
            <person name="Thoulutsang Y."/>
            <person name="Topham K."/>
            <person name="Towey S."/>
            <person name="Tsamla T."/>
            <person name="Tsomo N."/>
            <person name="Vallee D."/>
            <person name="Vassiliev H."/>
            <person name="Venkataraman V."/>
            <person name="Vinson J."/>
            <person name="Vo A."/>
            <person name="Wade C."/>
            <person name="Wang S."/>
            <person name="Wangchuk T."/>
            <person name="Wangdi T."/>
            <person name="Whittaker C."/>
            <person name="Wilkinson J."/>
            <person name="Wu Y."/>
            <person name="Wyman D."/>
            <person name="Yadav S."/>
            <person name="Yang S."/>
            <person name="Yang X."/>
            <person name="Yeager S."/>
            <person name="Yee E."/>
            <person name="Young G."/>
            <person name="Zainoun J."/>
            <person name="Zembeck L."/>
            <person name="Zimmer A."/>
            <person name="Zody M."/>
            <person name="Lander E."/>
        </authorList>
    </citation>
    <scope>NUCLEOTIDE SEQUENCE [LARGE SCALE GENOMIC DNA]</scope>
</reference>
<dbReference type="Ensembl" id="ENSCSAVT00000015162.1">
    <property type="protein sequence ID" value="ENSCSAVP00000014988.1"/>
    <property type="gene ID" value="ENSCSAVG00000008776.1"/>
</dbReference>
<dbReference type="Pfam" id="PF12796">
    <property type="entry name" value="Ank_2"/>
    <property type="match status" value="1"/>
</dbReference>
<evidence type="ECO:0000256" key="9">
    <source>
        <dbReference type="ARBA" id="ARBA00022786"/>
    </source>
</evidence>
<keyword evidence="10" id="KW-0256">Endoplasmic reticulum</keyword>
<evidence type="ECO:0000256" key="3">
    <source>
        <dbReference type="ARBA" id="ARBA00004496"/>
    </source>
</evidence>
<dbReference type="SUPFAM" id="SSF48403">
    <property type="entry name" value="Ankyrin repeat"/>
    <property type="match status" value="1"/>
</dbReference>
<dbReference type="eggNOG" id="KOG0939">
    <property type="taxonomic scope" value="Eukaryota"/>
</dbReference>
<dbReference type="Proteomes" id="UP000007875">
    <property type="component" value="Unassembled WGS sequence"/>
</dbReference>
<feature type="repeat" description="ANK" evidence="19">
    <location>
        <begin position="196"/>
        <end position="228"/>
    </location>
</feature>
<feature type="domain" description="HECT" evidence="22">
    <location>
        <begin position="549"/>
        <end position="877"/>
    </location>
</feature>
<dbReference type="InterPro" id="IPR002110">
    <property type="entry name" value="Ankyrin_rpt"/>
</dbReference>
<dbReference type="Gene3D" id="1.25.40.20">
    <property type="entry name" value="Ankyrin repeat-containing domain"/>
    <property type="match status" value="2"/>
</dbReference>
<dbReference type="SMART" id="SM00119">
    <property type="entry name" value="HECTc"/>
    <property type="match status" value="1"/>
</dbReference>
<evidence type="ECO:0000256" key="10">
    <source>
        <dbReference type="ARBA" id="ARBA00022824"/>
    </source>
</evidence>
<feature type="repeat" description="ANK" evidence="19">
    <location>
        <begin position="97"/>
        <end position="129"/>
    </location>
</feature>
<dbReference type="GO" id="GO:0005634">
    <property type="term" value="C:nucleus"/>
    <property type="evidence" value="ECO:0007669"/>
    <property type="project" value="TreeGrafter"/>
</dbReference>
<keyword evidence="24" id="KW-1185">Reference proteome</keyword>
<dbReference type="PANTHER" id="PTHR11254:SF363">
    <property type="entry name" value="E3 UBIQUITIN-PROTEIN LIGASE HACE1"/>
    <property type="match status" value="1"/>
</dbReference>
<feature type="repeat" description="ANK" evidence="19">
    <location>
        <begin position="64"/>
        <end position="96"/>
    </location>
</feature>
<dbReference type="HOGENOM" id="CLU_015878_0_0_1"/>
<evidence type="ECO:0000256" key="13">
    <source>
        <dbReference type="ARBA" id="ARBA00023136"/>
    </source>
</evidence>
<dbReference type="eggNOG" id="KOG4177">
    <property type="taxonomic scope" value="Eukaryota"/>
</dbReference>
<accession>H2ZBM3</accession>
<evidence type="ECO:0000256" key="5">
    <source>
        <dbReference type="ARBA" id="ARBA00012485"/>
    </source>
</evidence>
<evidence type="ECO:0000256" key="16">
    <source>
        <dbReference type="ARBA" id="ARBA00040370"/>
    </source>
</evidence>
<dbReference type="PROSITE" id="PS50297">
    <property type="entry name" value="ANK_REP_REGION"/>
    <property type="match status" value="4"/>
</dbReference>
<evidence type="ECO:0000256" key="6">
    <source>
        <dbReference type="ARBA" id="ARBA00022490"/>
    </source>
</evidence>